<organism evidence="2 3">
    <name type="scientific">Ficus carica</name>
    <name type="common">Common fig</name>
    <dbReference type="NCBI Taxonomy" id="3494"/>
    <lineage>
        <taxon>Eukaryota</taxon>
        <taxon>Viridiplantae</taxon>
        <taxon>Streptophyta</taxon>
        <taxon>Embryophyta</taxon>
        <taxon>Tracheophyta</taxon>
        <taxon>Spermatophyta</taxon>
        <taxon>Magnoliopsida</taxon>
        <taxon>eudicotyledons</taxon>
        <taxon>Gunneridae</taxon>
        <taxon>Pentapetalae</taxon>
        <taxon>rosids</taxon>
        <taxon>fabids</taxon>
        <taxon>Rosales</taxon>
        <taxon>Moraceae</taxon>
        <taxon>Ficeae</taxon>
        <taxon>Ficus</taxon>
    </lineage>
</organism>
<gene>
    <name evidence="2" type="ORF">TIFTF001_005568</name>
</gene>
<accession>A0AA88A844</accession>
<keyword evidence="1" id="KW-1133">Transmembrane helix</keyword>
<evidence type="ECO:0000313" key="2">
    <source>
        <dbReference type="EMBL" id="GMN35841.1"/>
    </source>
</evidence>
<dbReference type="InterPro" id="IPR050592">
    <property type="entry name" value="GDSL_lipolytic_enzyme"/>
</dbReference>
<name>A0AA88A844_FICCA</name>
<comment type="caution">
    <text evidence="2">The sequence shown here is derived from an EMBL/GenBank/DDBJ whole genome shotgun (WGS) entry which is preliminary data.</text>
</comment>
<protein>
    <submittedName>
        <fullName evidence="2">Uncharacterized protein</fullName>
    </submittedName>
</protein>
<evidence type="ECO:0000313" key="3">
    <source>
        <dbReference type="Proteomes" id="UP001187192"/>
    </source>
</evidence>
<evidence type="ECO:0000256" key="1">
    <source>
        <dbReference type="SAM" id="Phobius"/>
    </source>
</evidence>
<feature type="transmembrane region" description="Helical" evidence="1">
    <location>
        <begin position="12"/>
        <end position="31"/>
    </location>
</feature>
<keyword evidence="1" id="KW-0472">Membrane</keyword>
<sequence>MQYSSMYGRTTNVVTLFLSYSSFSMIIFLGLSTCTVEAAFKALLHQNETFLAIHAFGNSVLETGNNNNLKTISKCNFPPYGRDFREGKPTGSGHNEILFSYFATQLRKFHYDVPSYTDLLLRWASAFLKSEKLPSSMLRCLPFARTLGEGLDRKCADKINEAVQMFNANLSSEIASLNH</sequence>
<keyword evidence="1" id="KW-0812">Transmembrane</keyword>
<dbReference type="AlphaFoldDB" id="A0AA88A844"/>
<dbReference type="PANTHER" id="PTHR45642:SF95">
    <property type="entry name" value="GDSL-LIKE LIPASE_ACYLHYDROLASE FAMILY PROTEIN, EXPRESSED"/>
    <property type="match status" value="1"/>
</dbReference>
<proteinExistence type="predicted"/>
<dbReference type="GO" id="GO:0005576">
    <property type="term" value="C:extracellular region"/>
    <property type="evidence" value="ECO:0007669"/>
    <property type="project" value="TreeGrafter"/>
</dbReference>
<dbReference type="PANTHER" id="PTHR45642">
    <property type="entry name" value="GDSL ESTERASE/LIPASE EXL3"/>
    <property type="match status" value="1"/>
</dbReference>
<dbReference type="EMBL" id="BTGU01000005">
    <property type="protein sequence ID" value="GMN35841.1"/>
    <property type="molecule type" value="Genomic_DNA"/>
</dbReference>
<reference evidence="2" key="1">
    <citation type="submission" date="2023-07" db="EMBL/GenBank/DDBJ databases">
        <title>draft genome sequence of fig (Ficus carica).</title>
        <authorList>
            <person name="Takahashi T."/>
            <person name="Nishimura K."/>
        </authorList>
    </citation>
    <scope>NUCLEOTIDE SEQUENCE</scope>
</reference>
<dbReference type="Proteomes" id="UP001187192">
    <property type="component" value="Unassembled WGS sequence"/>
</dbReference>
<keyword evidence="3" id="KW-1185">Reference proteome</keyword>